<protein>
    <submittedName>
        <fullName evidence="2">Tetratricopeptide repeat protein</fullName>
    </submittedName>
</protein>
<dbReference type="Gene3D" id="3.40.50.300">
    <property type="entry name" value="P-loop containing nucleotide triphosphate hydrolases"/>
    <property type="match status" value="1"/>
</dbReference>
<gene>
    <name evidence="2" type="ORF">JOL79_30895</name>
</gene>
<evidence type="ECO:0000313" key="3">
    <source>
        <dbReference type="Proteomes" id="UP000674234"/>
    </source>
</evidence>
<dbReference type="RefSeq" id="WP_210159461.1">
    <property type="nucleotide sequence ID" value="NZ_JAFCNB010000028.1"/>
</dbReference>
<dbReference type="EMBL" id="JAFCNB010000028">
    <property type="protein sequence ID" value="MBP2708196.1"/>
    <property type="molecule type" value="Genomic_DNA"/>
</dbReference>
<evidence type="ECO:0000259" key="1">
    <source>
        <dbReference type="Pfam" id="PF25199"/>
    </source>
</evidence>
<keyword evidence="3" id="KW-1185">Reference proteome</keyword>
<dbReference type="PANTHER" id="PTHR19959">
    <property type="entry name" value="KINESIN LIGHT CHAIN"/>
    <property type="match status" value="1"/>
</dbReference>
<dbReference type="AlphaFoldDB" id="A0A940WMH3"/>
<dbReference type="Pfam" id="PF25199">
    <property type="entry name" value="nSTAND_NTPase5"/>
    <property type="match status" value="1"/>
</dbReference>
<dbReference type="SUPFAM" id="SSF48452">
    <property type="entry name" value="TPR-like"/>
    <property type="match status" value="1"/>
</dbReference>
<comment type="caution">
    <text evidence="2">The sequence shown here is derived from an EMBL/GenBank/DDBJ whole genome shotgun (WGS) entry which is preliminary data.</text>
</comment>
<organism evidence="2 3">
    <name type="scientific">Microbispora oryzae</name>
    <dbReference type="NCBI Taxonomy" id="2806554"/>
    <lineage>
        <taxon>Bacteria</taxon>
        <taxon>Bacillati</taxon>
        <taxon>Actinomycetota</taxon>
        <taxon>Actinomycetes</taxon>
        <taxon>Streptosporangiales</taxon>
        <taxon>Streptosporangiaceae</taxon>
        <taxon>Microbispora</taxon>
    </lineage>
</organism>
<dbReference type="InterPro" id="IPR057574">
    <property type="entry name" value="nSTAND_NTPase5_dom"/>
</dbReference>
<dbReference type="PANTHER" id="PTHR19959:SF119">
    <property type="entry name" value="FUNGAL LIPASE-LIKE DOMAIN-CONTAINING PROTEIN"/>
    <property type="match status" value="1"/>
</dbReference>
<evidence type="ECO:0000313" key="2">
    <source>
        <dbReference type="EMBL" id="MBP2708196.1"/>
    </source>
</evidence>
<name>A0A940WMH3_9ACTN</name>
<feature type="domain" description="Novel STAND NTPase 5" evidence="1">
    <location>
        <begin position="83"/>
        <end position="186"/>
    </location>
</feature>
<dbReference type="Gene3D" id="1.25.40.10">
    <property type="entry name" value="Tetratricopeptide repeat domain"/>
    <property type="match status" value="2"/>
</dbReference>
<proteinExistence type="predicted"/>
<dbReference type="InterPro" id="IPR019734">
    <property type="entry name" value="TPR_rpt"/>
</dbReference>
<dbReference type="SUPFAM" id="SSF52540">
    <property type="entry name" value="P-loop containing nucleoside triphosphate hydrolases"/>
    <property type="match status" value="1"/>
</dbReference>
<dbReference type="SMART" id="SM00028">
    <property type="entry name" value="TPR"/>
    <property type="match status" value="7"/>
</dbReference>
<dbReference type="Proteomes" id="UP000674234">
    <property type="component" value="Unassembled WGS sequence"/>
</dbReference>
<dbReference type="Pfam" id="PF13374">
    <property type="entry name" value="TPR_10"/>
    <property type="match status" value="6"/>
</dbReference>
<accession>A0A940WMH3</accession>
<sequence length="826" mass="89138">MAGAVTDGKALTAVVGAALAGALGAFAPTVYDAAAARRRAMDEAASAAALTDLDAGPATLLTARRAVVEFTGRAEELRALEGWCADQAAARMRLVTGPGGVGKTRLMLELSARMHDRGWGVAEVGERQEATALERYRQASDGRVLLVVDYAETRTGLDALLASVVADQGKGVRLLLLARSVGEWWDRLGAGEPPVRKAHTRATVERMELASEVQPGLSEAQVVAAAAADFARVRHLARVPDIALVRGRGPARILDLHAAALVGVLEAEQAPGTGTLHVDLAEVLADLLGHERRFWLRSAEAAGLCAGPGGLTSGMLAQLVAAASLLGARDRSEAVALLERVPEVPRSGQVADWLRSLYPPDTDGAGVGEWLGGLRPDRLAELHVSRELAGSDELAQRCLRDLNTAQARQALIVLGRASVDYGPAAELLRQIVPLVARVAAELEAPRETLAAISAAIPYPSLALAEAHAIIARKGLDTFPAGERSGDRASWLATVGILTAQLGHPADALPAEQEALAIRRELAERHPDRYRPDLARSLSNLGVRFWELGHPADALPPTQQAVTIYRELAERDPDRYRPDLAASLSNLGVRFWELGHPADALSPAHQAVTIYQELAERHPDRYRPDLAASLTNLGIWFSELGHPADALPLTQQAVTIYQELAERHPDHHRPDLARALSNLGMQFSELSRPADALPPTQQAITIRRELAERYPDRYRPDLARSLSHLGVRFMELGRLADALPPAQQAVTIYRELAERHPDRYRPDLAACLTNIGITLALLERLDEALPLVRQGMDLWQDLANRDAQRFETRYAASVDLLRALTGEADDS</sequence>
<dbReference type="InterPro" id="IPR011990">
    <property type="entry name" value="TPR-like_helical_dom_sf"/>
</dbReference>
<dbReference type="InterPro" id="IPR027417">
    <property type="entry name" value="P-loop_NTPase"/>
</dbReference>
<reference evidence="2" key="1">
    <citation type="submission" date="2021-02" db="EMBL/GenBank/DDBJ databases">
        <title>Draft genome sequence of Microbispora sp. RL4-1S isolated from rice leaves in Thailand.</title>
        <authorList>
            <person name="Muangham S."/>
            <person name="Duangmal K."/>
        </authorList>
    </citation>
    <scope>NUCLEOTIDE SEQUENCE</scope>
    <source>
        <strain evidence="2">RL4-1S</strain>
    </source>
</reference>